<dbReference type="AlphaFoldDB" id="A0A0H5R5V8"/>
<organism evidence="1">
    <name type="scientific">Spongospora subterranea</name>
    <dbReference type="NCBI Taxonomy" id="70186"/>
    <lineage>
        <taxon>Eukaryota</taxon>
        <taxon>Sar</taxon>
        <taxon>Rhizaria</taxon>
        <taxon>Endomyxa</taxon>
        <taxon>Phytomyxea</taxon>
        <taxon>Plasmodiophorida</taxon>
        <taxon>Plasmodiophoridae</taxon>
        <taxon>Spongospora</taxon>
    </lineage>
</organism>
<sequence length="178" mass="19861">MDSVIYRQASCQQLAVDDFLYNSPFLTIVSAPQMYKRKDTDIRSRDNADTSSLNLSIATGNASISNKSNVNEVHFSSNIGSRPAKPLKHSEIYASKFDLPCSVRVNSLPTLKQRWEKEFMNACKSDPKVAHGEIMNVDVPNSNISLPSPKIRRRTTESANSFLGLSHRLSIVENKTKS</sequence>
<protein>
    <submittedName>
        <fullName evidence="1">Uncharacterized protein</fullName>
    </submittedName>
</protein>
<proteinExistence type="predicted"/>
<evidence type="ECO:0000313" key="1">
    <source>
        <dbReference type="EMBL" id="CRZ09508.1"/>
    </source>
</evidence>
<dbReference type="EMBL" id="HACM01009066">
    <property type="protein sequence ID" value="CRZ09508.1"/>
    <property type="molecule type" value="Transcribed_RNA"/>
</dbReference>
<reference evidence="1" key="1">
    <citation type="submission" date="2015-04" db="EMBL/GenBank/DDBJ databases">
        <title>The genome sequence of the plant pathogenic Rhizarian Plasmodiophora brassicae reveals insights in its biotrophic life cycle and the origin of chitin synthesis.</title>
        <authorList>
            <person name="Schwelm A."/>
            <person name="Fogelqvist J."/>
            <person name="Knaust A."/>
            <person name="Julke S."/>
            <person name="Lilja T."/>
            <person name="Dhandapani V."/>
            <person name="Bonilla-Rosso G."/>
            <person name="Karlsson M."/>
            <person name="Shevchenko A."/>
            <person name="Choi S.R."/>
            <person name="Kim H.G."/>
            <person name="Park J.Y."/>
            <person name="Lim Y.P."/>
            <person name="Ludwig-Muller J."/>
            <person name="Dixelius C."/>
        </authorList>
    </citation>
    <scope>NUCLEOTIDE SEQUENCE</scope>
    <source>
        <tissue evidence="1">Potato root galls</tissue>
    </source>
</reference>
<accession>A0A0H5R5V8</accession>
<name>A0A0H5R5V8_9EUKA</name>